<keyword evidence="6" id="KW-0067">ATP-binding</keyword>
<dbReference type="InterPro" id="IPR043129">
    <property type="entry name" value="ATPase_NBD"/>
</dbReference>
<dbReference type="GO" id="GO:0008993">
    <property type="term" value="F:rhamnulokinase activity"/>
    <property type="evidence" value="ECO:0007669"/>
    <property type="project" value="InterPro"/>
</dbReference>
<accession>A0A7T0LK79</accession>
<evidence type="ECO:0000256" key="3">
    <source>
        <dbReference type="ARBA" id="ARBA00022679"/>
    </source>
</evidence>
<dbReference type="SUPFAM" id="SSF53067">
    <property type="entry name" value="Actin-like ATPase domain"/>
    <property type="match status" value="2"/>
</dbReference>
<dbReference type="GO" id="GO:0042732">
    <property type="term" value="P:D-xylose metabolic process"/>
    <property type="evidence" value="ECO:0007669"/>
    <property type="project" value="UniProtKB-KW"/>
</dbReference>
<evidence type="ECO:0000313" key="12">
    <source>
        <dbReference type="Proteomes" id="UP000594637"/>
    </source>
</evidence>
<dbReference type="InterPro" id="IPR050406">
    <property type="entry name" value="FGGY_Carb_Kinase"/>
</dbReference>
<comment type="similarity">
    <text evidence="1">Belongs to the FGGY kinase family.</text>
</comment>
<reference evidence="11 12" key="1">
    <citation type="submission" date="2020-11" db="EMBL/GenBank/DDBJ databases">
        <title>Actinomyces sp. ZJ750.</title>
        <authorList>
            <person name="Zhou J."/>
        </authorList>
    </citation>
    <scope>NUCLEOTIDE SEQUENCE [LARGE SCALE GENOMIC DNA]</scope>
    <source>
        <strain evidence="11 12">ZJ750</strain>
    </source>
</reference>
<evidence type="ECO:0000256" key="5">
    <source>
        <dbReference type="ARBA" id="ARBA00022777"/>
    </source>
</evidence>
<proteinExistence type="inferred from homology"/>
<name>A0A7T0LK79_9ACTO</name>
<keyword evidence="2" id="KW-0119">Carbohydrate metabolism</keyword>
<gene>
    <name evidence="11" type="ORF">ID810_07885</name>
</gene>
<dbReference type="Pfam" id="PF00370">
    <property type="entry name" value="FGGY_N"/>
    <property type="match status" value="1"/>
</dbReference>
<feature type="region of interest" description="Disordered" evidence="8">
    <location>
        <begin position="1"/>
        <end position="22"/>
    </location>
</feature>
<feature type="domain" description="Carbohydrate kinase FGGY N-terminal" evidence="9">
    <location>
        <begin position="27"/>
        <end position="243"/>
    </location>
</feature>
<feature type="domain" description="Carbohydrate kinase FGGY C-terminal" evidence="10">
    <location>
        <begin position="271"/>
        <end position="458"/>
    </location>
</feature>
<dbReference type="GO" id="GO:0019301">
    <property type="term" value="P:rhamnose catabolic process"/>
    <property type="evidence" value="ECO:0007669"/>
    <property type="project" value="InterPro"/>
</dbReference>
<dbReference type="PANTHER" id="PTHR43095:SF5">
    <property type="entry name" value="XYLULOSE KINASE"/>
    <property type="match status" value="1"/>
</dbReference>
<sequence length="507" mass="54268">MTSTDEHRPTMSWSSGADSEPGAEHHALALDLGSSSVRAVLGSYRQGVVSTEEVYRLRHQVVDDRGTLTWDLESIMDGVRRSIVEATRRLGRAPDSIGIDTWGVDYGLLDANGSLLRAPRAYRDGRMSRWAADLDQAIAPETIWRETGILPQQINTVYQLYADLREEPGLVDRVDRFLPLPDLVAYLLGAPAETGRAIASTTGLASPGAQCWSAHVLEAAGIPERWMPPLVDDATVAGKTSEGITIVRPGGHDTACAVHALGLTNDDVHLFISSGSWSLIGVTVPDPVLDEATLRSGLTNEVRTDGGIRLLRNLTGFWLLQECQRSWNEPDTGVLVKAAGECASPGVVIDPDDALFATPGDMPGKIAHWCRDHYRVVPEGPAQTVRLILESLACAHAAYAQGLQNVVGDLLDPASPIHLVGGGARNSLLPAMTAAACNRRVVVSTPEASALGNILAQLEATGAVDPASRGEVLRRSVHLVDVEPSDSIVQPDAFDVMRERLLNITAG</sequence>
<dbReference type="Gene3D" id="3.30.420.40">
    <property type="match status" value="2"/>
</dbReference>
<evidence type="ECO:0000256" key="1">
    <source>
        <dbReference type="ARBA" id="ARBA00009156"/>
    </source>
</evidence>
<dbReference type="Proteomes" id="UP000594637">
    <property type="component" value="Chromosome"/>
</dbReference>
<keyword evidence="7" id="KW-0684">Rhamnose metabolism</keyword>
<dbReference type="GO" id="GO:0005524">
    <property type="term" value="F:ATP binding"/>
    <property type="evidence" value="ECO:0007669"/>
    <property type="project" value="UniProtKB-KW"/>
</dbReference>
<keyword evidence="2" id="KW-0859">Xylose metabolism</keyword>
<keyword evidence="5 11" id="KW-0418">Kinase</keyword>
<dbReference type="EMBL" id="CP063989">
    <property type="protein sequence ID" value="QPL04698.1"/>
    <property type="molecule type" value="Genomic_DNA"/>
</dbReference>
<dbReference type="InterPro" id="IPR018484">
    <property type="entry name" value="FGGY_N"/>
</dbReference>
<evidence type="ECO:0000256" key="4">
    <source>
        <dbReference type="ARBA" id="ARBA00022741"/>
    </source>
</evidence>
<evidence type="ECO:0000256" key="6">
    <source>
        <dbReference type="ARBA" id="ARBA00022840"/>
    </source>
</evidence>
<dbReference type="PANTHER" id="PTHR43095">
    <property type="entry name" value="SUGAR KINASE"/>
    <property type="match status" value="1"/>
</dbReference>
<organism evidence="11 12">
    <name type="scientific">Actinomyces respiraculi</name>
    <dbReference type="NCBI Taxonomy" id="2744574"/>
    <lineage>
        <taxon>Bacteria</taxon>
        <taxon>Bacillati</taxon>
        <taxon>Actinomycetota</taxon>
        <taxon>Actinomycetes</taxon>
        <taxon>Actinomycetales</taxon>
        <taxon>Actinomycetaceae</taxon>
        <taxon>Actinomyces</taxon>
    </lineage>
</organism>
<evidence type="ECO:0000259" key="9">
    <source>
        <dbReference type="Pfam" id="PF00370"/>
    </source>
</evidence>
<evidence type="ECO:0000313" key="11">
    <source>
        <dbReference type="EMBL" id="QPL04698.1"/>
    </source>
</evidence>
<protein>
    <submittedName>
        <fullName evidence="11">Carbohydrate kinase</fullName>
    </submittedName>
</protein>
<keyword evidence="3" id="KW-0808">Transferase</keyword>
<evidence type="ECO:0000256" key="8">
    <source>
        <dbReference type="SAM" id="MobiDB-lite"/>
    </source>
</evidence>
<evidence type="ECO:0000256" key="2">
    <source>
        <dbReference type="ARBA" id="ARBA00022629"/>
    </source>
</evidence>
<dbReference type="Pfam" id="PF02782">
    <property type="entry name" value="FGGY_C"/>
    <property type="match status" value="1"/>
</dbReference>
<evidence type="ECO:0000259" key="10">
    <source>
        <dbReference type="Pfam" id="PF02782"/>
    </source>
</evidence>
<keyword evidence="12" id="KW-1185">Reference proteome</keyword>
<dbReference type="InterPro" id="IPR018485">
    <property type="entry name" value="FGGY_C"/>
</dbReference>
<dbReference type="KEGG" id="arep:ID810_07885"/>
<keyword evidence="4" id="KW-0547">Nucleotide-binding</keyword>
<evidence type="ECO:0000256" key="7">
    <source>
        <dbReference type="ARBA" id="ARBA00023308"/>
    </source>
</evidence>
<dbReference type="CDD" id="cd07771">
    <property type="entry name" value="ASKHA_NBD_FGGY_RhaB-like"/>
    <property type="match status" value="1"/>
</dbReference>
<dbReference type="AlphaFoldDB" id="A0A7T0LK79"/>
<dbReference type="InterPro" id="IPR013449">
    <property type="entry name" value="Rhamnulokinase"/>
</dbReference>